<name>A0ABQ8FN27_9FUNG</name>
<evidence type="ECO:0000313" key="2">
    <source>
        <dbReference type="Proteomes" id="UP001648503"/>
    </source>
</evidence>
<proteinExistence type="predicted"/>
<comment type="caution">
    <text evidence="1">The sequence shown here is derived from an EMBL/GenBank/DDBJ whole genome shotgun (WGS) entry which is preliminary data.</text>
</comment>
<keyword evidence="2" id="KW-1185">Reference proteome</keyword>
<dbReference type="Proteomes" id="UP001648503">
    <property type="component" value="Unassembled WGS sequence"/>
</dbReference>
<dbReference type="EMBL" id="JAFCIX010000062">
    <property type="protein sequence ID" value="KAH6599675.1"/>
    <property type="molecule type" value="Genomic_DNA"/>
</dbReference>
<accession>A0ABQ8FN27</accession>
<reference evidence="1 2" key="1">
    <citation type="submission" date="2021-02" db="EMBL/GenBank/DDBJ databases">
        <title>Variation within the Batrachochytrium salamandrivorans European outbreak.</title>
        <authorList>
            <person name="Kelly M."/>
            <person name="Pasmans F."/>
            <person name="Shea T.P."/>
            <person name="Munoz J.F."/>
            <person name="Carranza S."/>
            <person name="Cuomo C.A."/>
            <person name="Martel A."/>
        </authorList>
    </citation>
    <scope>NUCLEOTIDE SEQUENCE [LARGE SCALE GENOMIC DNA]</scope>
    <source>
        <strain evidence="1 2">AMFP18/2</strain>
    </source>
</reference>
<gene>
    <name evidence="1" type="ORF">BASA50_002872</name>
</gene>
<organism evidence="1 2">
    <name type="scientific">Batrachochytrium salamandrivorans</name>
    <dbReference type="NCBI Taxonomy" id="1357716"/>
    <lineage>
        <taxon>Eukaryota</taxon>
        <taxon>Fungi</taxon>
        <taxon>Fungi incertae sedis</taxon>
        <taxon>Chytridiomycota</taxon>
        <taxon>Chytridiomycota incertae sedis</taxon>
        <taxon>Chytridiomycetes</taxon>
        <taxon>Rhizophydiales</taxon>
        <taxon>Rhizophydiales incertae sedis</taxon>
        <taxon>Batrachochytrium</taxon>
    </lineage>
</organism>
<sequence length="244" mass="26219">MQAIHDYEDEENSEVVLAAVSPTVCTSARWVPAVAGSKLKADSIIFATEPVSAWSATDRIHHAPGSERGQERHLVAQIFILSKEQPNSSSFGSLVETLAICHVYRLSEQMLYTETCSLLSEDEVREWTSVVLSNLAVHNVYVTGIDPAGQSVGVVTSSLKLHKNIMAYELEIGSIQSGRWAACVQTTLVRGLPLLGLLLPVSTTAQNKAVLELASSTNGLDGFPANVIFGADRAEINAPVGLYV</sequence>
<protein>
    <submittedName>
        <fullName evidence="1">Uncharacterized protein</fullName>
    </submittedName>
</protein>
<evidence type="ECO:0000313" key="1">
    <source>
        <dbReference type="EMBL" id="KAH6599675.1"/>
    </source>
</evidence>